<accession>A0ABR1FT28</accession>
<evidence type="ECO:0000256" key="1">
    <source>
        <dbReference type="ARBA" id="ARBA00004123"/>
    </source>
</evidence>
<evidence type="ECO:0000313" key="8">
    <source>
        <dbReference type="EMBL" id="KAK7237812.1"/>
    </source>
</evidence>
<keyword evidence="6" id="KW-0539">Nucleus</keyword>
<feature type="compositionally biased region" description="Low complexity" evidence="7">
    <location>
        <begin position="589"/>
        <end position="605"/>
    </location>
</feature>
<sequence>MATYVNNLGMAKGTHLIEGATLMPKWEDRSGIPISQSKINLLPKNVAQDPMDAKGPIFDLHGNPDTFNLHPMLHEKIDESEYYKCLFVFKTFDKVVDVIYEKVTYVEPWAAGSTRSPSSAYCLLLKLFHLRLTEIQVKALLDHGDSPYIRALGALYVRYGCAPERTWHWLGHYADDLEEFAPGLNPNQTTTFGAYCVKLMTDLQYFSTMLPRIPVAIERRLKVELVLHGEMVARGARNAPRVGTKALEPGAAVRAIYRDEERDPAWYDAEVVSCVEPYEGAPEGMLPSYVVTFGDAVVPGGARETVKLGQLDFAAAPAEQDGKRRDRREHRDRDRSRRDRDDGRDRDRSRPDRSRTRRRPAPPGLGGGDDDGDRRRRRSRSRDRREHRDRDRSRRDRSRDSDRAALTSRDRDRAAATGAATASPATRATPRRRPPRACRSSRAATSSATSSAGSATSPSRTTAATLHKRPIGYNTALIVPADRFSYRQRSRSKSPAKARYVAPTLADAAPRGGGGDAADDADGAAEAEEAEAAAPGRPPPQRGLGGQGRRRVRAPRLSAGNAPPEERAGTRTEAGRALTRGSVAAGSIAPSSTGALSGATATASPGPGPRRREERVGSPEADEDEDLGARGAADASDVVVAATALSGAWRR</sequence>
<feature type="region of interest" description="Disordered" evidence="7">
    <location>
        <begin position="309"/>
        <end position="637"/>
    </location>
</feature>
<evidence type="ECO:0000256" key="6">
    <source>
        <dbReference type="ARBA" id="ARBA00023242"/>
    </source>
</evidence>
<feature type="compositionally biased region" description="Basic and acidic residues" evidence="7">
    <location>
        <begin position="383"/>
        <end position="414"/>
    </location>
</feature>
<keyword evidence="3" id="KW-0507">mRNA processing</keyword>
<dbReference type="PANTHER" id="PTHR23142">
    <property type="entry name" value="PRE-MRNA-SPLICING FACTOR 38A-RELATED"/>
    <property type="match status" value="1"/>
</dbReference>
<dbReference type="Proteomes" id="UP001363151">
    <property type="component" value="Unassembled WGS sequence"/>
</dbReference>
<comment type="similarity">
    <text evidence="2">Belongs to the PRP38 family.</text>
</comment>
<reference evidence="8 9" key="1">
    <citation type="submission" date="2024-03" db="EMBL/GenBank/DDBJ databases">
        <title>Aureococcus anophagefferens CCMP1851 and Kratosvirus quantuckense: Draft genome of a second virus-susceptible host strain in the model system.</title>
        <authorList>
            <person name="Chase E."/>
            <person name="Truchon A.R."/>
            <person name="Schepens W."/>
            <person name="Wilhelm S.W."/>
        </authorList>
    </citation>
    <scope>NUCLEOTIDE SEQUENCE [LARGE SCALE GENOMIC DNA]</scope>
    <source>
        <strain evidence="8 9">CCMP1851</strain>
    </source>
</reference>
<comment type="caution">
    <text evidence="8">The sequence shown here is derived from an EMBL/GenBank/DDBJ whole genome shotgun (WGS) entry which is preliminary data.</text>
</comment>
<organism evidence="8 9">
    <name type="scientific">Aureococcus anophagefferens</name>
    <name type="common">Harmful bloom alga</name>
    <dbReference type="NCBI Taxonomy" id="44056"/>
    <lineage>
        <taxon>Eukaryota</taxon>
        <taxon>Sar</taxon>
        <taxon>Stramenopiles</taxon>
        <taxon>Ochrophyta</taxon>
        <taxon>Pelagophyceae</taxon>
        <taxon>Pelagomonadales</taxon>
        <taxon>Pelagomonadaceae</taxon>
        <taxon>Aureococcus</taxon>
    </lineage>
</organism>
<evidence type="ECO:0000313" key="9">
    <source>
        <dbReference type="Proteomes" id="UP001363151"/>
    </source>
</evidence>
<dbReference type="Pfam" id="PF03371">
    <property type="entry name" value="PRP38"/>
    <property type="match status" value="1"/>
</dbReference>
<keyword evidence="4" id="KW-0747">Spliceosome</keyword>
<evidence type="ECO:0000256" key="2">
    <source>
        <dbReference type="ARBA" id="ARBA00006164"/>
    </source>
</evidence>
<feature type="compositionally biased region" description="Acidic residues" evidence="7">
    <location>
        <begin position="517"/>
        <end position="531"/>
    </location>
</feature>
<dbReference type="InterPro" id="IPR005037">
    <property type="entry name" value="PRP38"/>
</dbReference>
<keyword evidence="5" id="KW-0508">mRNA splicing</keyword>
<comment type="subcellular location">
    <subcellularLocation>
        <location evidence="1">Nucleus</location>
    </subcellularLocation>
</comment>
<evidence type="ECO:0000256" key="5">
    <source>
        <dbReference type="ARBA" id="ARBA00023187"/>
    </source>
</evidence>
<proteinExistence type="inferred from homology"/>
<evidence type="ECO:0000256" key="7">
    <source>
        <dbReference type="SAM" id="MobiDB-lite"/>
    </source>
</evidence>
<dbReference type="EMBL" id="JBBJCI010000231">
    <property type="protein sequence ID" value="KAK7237812.1"/>
    <property type="molecule type" value="Genomic_DNA"/>
</dbReference>
<feature type="compositionally biased region" description="Low complexity" evidence="7">
    <location>
        <begin position="415"/>
        <end position="428"/>
    </location>
</feature>
<feature type="compositionally biased region" description="Low complexity" evidence="7">
    <location>
        <begin position="437"/>
        <end position="465"/>
    </location>
</feature>
<keyword evidence="9" id="KW-1185">Reference proteome</keyword>
<gene>
    <name evidence="8" type="primary">PRPF38B</name>
    <name evidence="8" type="ORF">SO694_00022117</name>
</gene>
<evidence type="ECO:0000256" key="3">
    <source>
        <dbReference type="ARBA" id="ARBA00022664"/>
    </source>
</evidence>
<evidence type="ECO:0000256" key="4">
    <source>
        <dbReference type="ARBA" id="ARBA00022728"/>
    </source>
</evidence>
<feature type="compositionally biased region" description="Basic and acidic residues" evidence="7">
    <location>
        <begin position="564"/>
        <end position="574"/>
    </location>
</feature>
<name>A0ABR1FT28_AURAN</name>
<protein>
    <submittedName>
        <fullName evidence="8">RNA splicing protein</fullName>
    </submittedName>
</protein>
<feature type="compositionally biased region" description="Basic and acidic residues" evidence="7">
    <location>
        <begin position="320"/>
        <end position="354"/>
    </location>
</feature>
<feature type="compositionally biased region" description="Basic residues" evidence="7">
    <location>
        <begin position="486"/>
        <end position="496"/>
    </location>
</feature>